<feature type="domain" description="YbaK/aminoacyl-tRNA synthetase-associated" evidence="1">
    <location>
        <begin position="24"/>
        <end position="141"/>
    </location>
</feature>
<dbReference type="AlphaFoldDB" id="A0A3R8TCF5"/>
<proteinExistence type="predicted"/>
<dbReference type="PANTHER" id="PTHR30411">
    <property type="entry name" value="CYTOPLASMIC PROTEIN"/>
    <property type="match status" value="1"/>
</dbReference>
<organism evidence="2 3">
    <name type="scientific">Aquabacterium soli</name>
    <dbReference type="NCBI Taxonomy" id="2493092"/>
    <lineage>
        <taxon>Bacteria</taxon>
        <taxon>Pseudomonadati</taxon>
        <taxon>Pseudomonadota</taxon>
        <taxon>Betaproteobacteria</taxon>
        <taxon>Burkholderiales</taxon>
        <taxon>Aquabacterium</taxon>
    </lineage>
</organism>
<comment type="caution">
    <text evidence="2">The sequence shown here is derived from an EMBL/GenBank/DDBJ whole genome shotgun (WGS) entry which is preliminary data.</text>
</comment>
<dbReference type="Proteomes" id="UP000269265">
    <property type="component" value="Unassembled WGS sequence"/>
</dbReference>
<sequence length="157" mass="17003">MSLPSVQTFLAQHAPDLQILQTAEPTATVLDAARVHGVEPAQIAKTLSLWLKDEVILLVMGGDCRLDNRRFKEQFGAKGKMLNAEEVVHWTSHPVGGVCPFGLPTALKVYADVSLRRFDVVLPAAGSVDSALRIAPERLAQLVQADWVDVAQLPAEA</sequence>
<keyword evidence="3" id="KW-1185">Reference proteome</keyword>
<protein>
    <submittedName>
        <fullName evidence="2">YbaK/EbsC family protein</fullName>
    </submittedName>
</protein>
<evidence type="ECO:0000259" key="1">
    <source>
        <dbReference type="Pfam" id="PF04073"/>
    </source>
</evidence>
<dbReference type="SUPFAM" id="SSF55826">
    <property type="entry name" value="YbaK/ProRS associated domain"/>
    <property type="match status" value="1"/>
</dbReference>
<gene>
    <name evidence="2" type="ORF">EIP75_09160</name>
</gene>
<name>A0A3R8TCF5_9BURK</name>
<dbReference type="InterPro" id="IPR036754">
    <property type="entry name" value="YbaK/aa-tRNA-synt-asso_dom_sf"/>
</dbReference>
<dbReference type="RefSeq" id="WP_125242959.1">
    <property type="nucleotide sequence ID" value="NZ_RSED01000006.1"/>
</dbReference>
<dbReference type="InterPro" id="IPR007214">
    <property type="entry name" value="YbaK/aa-tRNA-synth-assoc-dom"/>
</dbReference>
<reference evidence="2 3" key="1">
    <citation type="submission" date="2018-12" db="EMBL/GenBank/DDBJ databases">
        <title>The whole draft genome of Aquabacterium sp. SJQ9.</title>
        <authorList>
            <person name="Sun L."/>
            <person name="Gao X."/>
            <person name="Chen W."/>
            <person name="Huang K."/>
        </authorList>
    </citation>
    <scope>NUCLEOTIDE SEQUENCE [LARGE SCALE GENOMIC DNA]</scope>
    <source>
        <strain evidence="2 3">SJQ9</strain>
    </source>
</reference>
<dbReference type="OrthoDB" id="8536235at2"/>
<dbReference type="CDD" id="cd04333">
    <property type="entry name" value="ProX_deacylase"/>
    <property type="match status" value="1"/>
</dbReference>
<evidence type="ECO:0000313" key="3">
    <source>
        <dbReference type="Proteomes" id="UP000269265"/>
    </source>
</evidence>
<dbReference type="GO" id="GO:0002161">
    <property type="term" value="F:aminoacyl-tRNA deacylase activity"/>
    <property type="evidence" value="ECO:0007669"/>
    <property type="project" value="InterPro"/>
</dbReference>
<accession>A0A3R8TCF5</accession>
<evidence type="ECO:0000313" key="2">
    <source>
        <dbReference type="EMBL" id="RRS04585.1"/>
    </source>
</evidence>
<dbReference type="Pfam" id="PF04073">
    <property type="entry name" value="tRNA_edit"/>
    <property type="match status" value="1"/>
</dbReference>
<dbReference type="PANTHER" id="PTHR30411:SF1">
    <property type="entry name" value="CYTOPLASMIC PROTEIN"/>
    <property type="match status" value="1"/>
</dbReference>
<dbReference type="EMBL" id="RSED01000006">
    <property type="protein sequence ID" value="RRS04585.1"/>
    <property type="molecule type" value="Genomic_DNA"/>
</dbReference>
<dbReference type="Gene3D" id="3.90.960.10">
    <property type="entry name" value="YbaK/aminoacyl-tRNA synthetase-associated domain"/>
    <property type="match status" value="1"/>
</dbReference>